<sequence length="95" mass="11158">MPEKPTLIETSNLLILVDRLIAALENAGEDIFDYKEIIKSKNILMNNDMRAMKNVRRHIFFDFRIIEDKMICDNLVNEAMDDICDFFDDHKTFSA</sequence>
<keyword evidence="2" id="KW-1185">Reference proteome</keyword>
<reference evidence="1 2" key="1">
    <citation type="submission" date="2019-08" db="EMBL/GenBank/DDBJ databases">
        <authorList>
            <person name="Peeters C."/>
        </authorList>
    </citation>
    <scope>NUCLEOTIDE SEQUENCE [LARGE SCALE GENOMIC DNA]</scope>
    <source>
        <strain evidence="1 2">LMG 31013</strain>
    </source>
</reference>
<name>A0A5E4XNY8_9BURK</name>
<dbReference type="AlphaFoldDB" id="A0A5E4XNY8"/>
<dbReference type="EMBL" id="CABPRU010000012">
    <property type="protein sequence ID" value="VVE37855.1"/>
    <property type="molecule type" value="Genomic_DNA"/>
</dbReference>
<evidence type="ECO:0000313" key="1">
    <source>
        <dbReference type="EMBL" id="VVE37855.1"/>
    </source>
</evidence>
<dbReference type="OrthoDB" id="6433075at2"/>
<dbReference type="RefSeq" id="WP_150614396.1">
    <property type="nucleotide sequence ID" value="NZ_CABPRU010000012.1"/>
</dbReference>
<accession>A0A5E4XNY8</accession>
<proteinExistence type="predicted"/>
<evidence type="ECO:0000313" key="2">
    <source>
        <dbReference type="Proteomes" id="UP000334380"/>
    </source>
</evidence>
<gene>
    <name evidence="1" type="ORF">PTE31013_04022</name>
</gene>
<dbReference type="Proteomes" id="UP000334380">
    <property type="component" value="Unassembled WGS sequence"/>
</dbReference>
<organism evidence="1 2">
    <name type="scientific">Pandoraea terrigena</name>
    <dbReference type="NCBI Taxonomy" id="2508292"/>
    <lineage>
        <taxon>Bacteria</taxon>
        <taxon>Pseudomonadati</taxon>
        <taxon>Pseudomonadota</taxon>
        <taxon>Betaproteobacteria</taxon>
        <taxon>Burkholderiales</taxon>
        <taxon>Burkholderiaceae</taxon>
        <taxon>Pandoraea</taxon>
    </lineage>
</organism>
<protein>
    <submittedName>
        <fullName evidence="1">Uncharacterized protein</fullName>
    </submittedName>
</protein>